<dbReference type="Pfam" id="PF14040">
    <property type="entry name" value="DNase_NucA_NucB"/>
    <property type="match status" value="1"/>
</dbReference>
<proteinExistence type="predicted"/>
<evidence type="ECO:0000259" key="1">
    <source>
        <dbReference type="Pfam" id="PF14040"/>
    </source>
</evidence>
<organism evidence="2 3">
    <name type="scientific">Actinokineospora iranica</name>
    <dbReference type="NCBI Taxonomy" id="1271860"/>
    <lineage>
        <taxon>Bacteria</taxon>
        <taxon>Bacillati</taxon>
        <taxon>Actinomycetota</taxon>
        <taxon>Actinomycetes</taxon>
        <taxon>Pseudonocardiales</taxon>
        <taxon>Pseudonocardiaceae</taxon>
        <taxon>Actinokineospora</taxon>
    </lineage>
</organism>
<reference evidence="3" key="1">
    <citation type="submission" date="2016-10" db="EMBL/GenBank/DDBJ databases">
        <authorList>
            <person name="Varghese N."/>
            <person name="Submissions S."/>
        </authorList>
    </citation>
    <scope>NUCLEOTIDE SEQUENCE [LARGE SCALE GENOMIC DNA]</scope>
    <source>
        <strain evidence="3">IBRC-M 10403</strain>
    </source>
</reference>
<protein>
    <submittedName>
        <fullName evidence="2">Deoxyribonuclease NucA/NucB</fullName>
    </submittedName>
</protein>
<dbReference type="InterPro" id="IPR029476">
    <property type="entry name" value="DNase_NucA_NucB"/>
</dbReference>
<dbReference type="Proteomes" id="UP000199501">
    <property type="component" value="Unassembled WGS sequence"/>
</dbReference>
<evidence type="ECO:0000313" key="3">
    <source>
        <dbReference type="Proteomes" id="UP000199501"/>
    </source>
</evidence>
<gene>
    <name evidence="2" type="ORF">SAMN05216174_1094</name>
</gene>
<dbReference type="STRING" id="1271860.SAMN05216174_1094"/>
<dbReference type="EMBL" id="FMZZ01000009">
    <property type="protein sequence ID" value="SDD24910.1"/>
    <property type="molecule type" value="Genomic_DNA"/>
</dbReference>
<dbReference type="AlphaFoldDB" id="A0A1G6T750"/>
<accession>A0A1G6T750</accession>
<sequence length="161" mass="17214">MIGIGESEAGGVLVPPGFRDRVKECTPEQLTKDKRCEDLPVMVFDAGRMPYIARHVTMAWQAGQLALLHRAEKGTGGTNRSLACTGPRKQEMKPASCDEYPLASSLEGGAGASTQAVPGGEQFIQGGVVNSTYQKNNMKTGDEFLVVVINGDKIPQEAYKG</sequence>
<evidence type="ECO:0000313" key="2">
    <source>
        <dbReference type="EMBL" id="SDD24910.1"/>
    </source>
</evidence>
<keyword evidence="3" id="KW-1185">Reference proteome</keyword>
<name>A0A1G6T750_9PSEU</name>
<feature type="domain" description="Deoxyribonuclease NucA/NucB" evidence="1">
    <location>
        <begin position="84"/>
        <end position="147"/>
    </location>
</feature>